<dbReference type="EMBL" id="SACL01000001">
    <property type="protein sequence ID" value="RVT98994.1"/>
    <property type="molecule type" value="Genomic_DNA"/>
</dbReference>
<comment type="caution">
    <text evidence="3">The sequence shown here is derived from an EMBL/GenBank/DDBJ whole genome shotgun (WGS) entry which is preliminary data.</text>
</comment>
<dbReference type="InterPro" id="IPR042100">
    <property type="entry name" value="Bug_dom1"/>
</dbReference>
<evidence type="ECO:0000313" key="4">
    <source>
        <dbReference type="Proteomes" id="UP000282957"/>
    </source>
</evidence>
<evidence type="ECO:0000256" key="1">
    <source>
        <dbReference type="ARBA" id="ARBA00006987"/>
    </source>
</evidence>
<dbReference type="CDD" id="cd07012">
    <property type="entry name" value="PBP2_Bug_TTT"/>
    <property type="match status" value="1"/>
</dbReference>
<dbReference type="Gene3D" id="3.40.190.150">
    <property type="entry name" value="Bordetella uptake gene, domain 1"/>
    <property type="match status" value="1"/>
</dbReference>
<comment type="similarity">
    <text evidence="1">Belongs to the UPF0065 (bug) family.</text>
</comment>
<dbReference type="AlphaFoldDB" id="A0A437MMX0"/>
<feature type="signal peptide" evidence="2">
    <location>
        <begin position="1"/>
        <end position="25"/>
    </location>
</feature>
<dbReference type="RefSeq" id="WP_127785580.1">
    <property type="nucleotide sequence ID" value="NZ_SACL01000001.1"/>
</dbReference>
<feature type="chain" id="PRO_5019048062" evidence="2">
    <location>
        <begin position="26"/>
        <end position="324"/>
    </location>
</feature>
<organism evidence="3 4">
    <name type="scientific">Rhodovarius crocodyli</name>
    <dbReference type="NCBI Taxonomy" id="1979269"/>
    <lineage>
        <taxon>Bacteria</taxon>
        <taxon>Pseudomonadati</taxon>
        <taxon>Pseudomonadota</taxon>
        <taxon>Alphaproteobacteria</taxon>
        <taxon>Acetobacterales</taxon>
        <taxon>Roseomonadaceae</taxon>
        <taxon>Rhodovarius</taxon>
    </lineage>
</organism>
<evidence type="ECO:0000313" key="3">
    <source>
        <dbReference type="EMBL" id="RVT98994.1"/>
    </source>
</evidence>
<gene>
    <name evidence="3" type="ORF">EOD42_02470</name>
</gene>
<evidence type="ECO:0000256" key="2">
    <source>
        <dbReference type="SAM" id="SignalP"/>
    </source>
</evidence>
<reference evidence="3 4" key="1">
    <citation type="submission" date="2019-01" db="EMBL/GenBank/DDBJ databases">
        <authorList>
            <person name="Chen W.-M."/>
        </authorList>
    </citation>
    <scope>NUCLEOTIDE SEQUENCE [LARGE SCALE GENOMIC DNA]</scope>
    <source>
        <strain evidence="3 4">CCP-6</strain>
    </source>
</reference>
<accession>A0A437MMX0</accession>
<dbReference type="Proteomes" id="UP000282957">
    <property type="component" value="Unassembled WGS sequence"/>
</dbReference>
<dbReference type="OrthoDB" id="9780943at2"/>
<protein>
    <submittedName>
        <fullName evidence="3">Tripartite tricarboxylate transporter substrate binding protein</fullName>
    </submittedName>
</protein>
<dbReference type="InterPro" id="IPR005064">
    <property type="entry name" value="BUG"/>
</dbReference>
<name>A0A437MMX0_9PROT</name>
<keyword evidence="2" id="KW-0732">Signal</keyword>
<dbReference type="PANTHER" id="PTHR42928:SF5">
    <property type="entry name" value="BLR1237 PROTEIN"/>
    <property type="match status" value="1"/>
</dbReference>
<sequence>MTHSLGRRGMLALAGSSALASPALAQPGFPNRSIRMIVPWPAGGSSDGQMRALAEAATRVLGQPVVIENRGGVSGTLAAQMMAAEPRGDGYLVGQLPITAFRLPAMTSRPTWDVTKDFTYIIHMTGYLFGVAVKADAPWRNWQEFLAHAKANPGRVSYGSPGVGTTLHITMERIAAEQGIEFLHVPFRGGSDNAQALLSGQTNAMADSTSWGPLVDAGQFRLLCTWGPERARRYPDVPTLKELGTNIVSTSPYGLAGPKNMDPEVVRILHDAFRQALNDPIHLAALERFDMPLLYLNSDDYRTAALRTTEEETAVIQRLGLRMN</sequence>
<dbReference type="PIRSF" id="PIRSF017082">
    <property type="entry name" value="YflP"/>
    <property type="match status" value="1"/>
</dbReference>
<dbReference type="Pfam" id="PF03401">
    <property type="entry name" value="TctC"/>
    <property type="match status" value="1"/>
</dbReference>
<keyword evidence="4" id="KW-1185">Reference proteome</keyword>
<dbReference type="PANTHER" id="PTHR42928">
    <property type="entry name" value="TRICARBOXYLATE-BINDING PROTEIN"/>
    <property type="match status" value="1"/>
</dbReference>
<dbReference type="SUPFAM" id="SSF53850">
    <property type="entry name" value="Periplasmic binding protein-like II"/>
    <property type="match status" value="1"/>
</dbReference>
<proteinExistence type="inferred from homology"/>
<dbReference type="Gene3D" id="3.40.190.10">
    <property type="entry name" value="Periplasmic binding protein-like II"/>
    <property type="match status" value="1"/>
</dbReference>